<proteinExistence type="predicted"/>
<dbReference type="Gene3D" id="3.40.50.12780">
    <property type="entry name" value="N-terminal domain of ligase-like"/>
    <property type="match status" value="1"/>
</dbReference>
<dbReference type="Proteomes" id="UP000245207">
    <property type="component" value="Unassembled WGS sequence"/>
</dbReference>
<keyword evidence="1" id="KW-0472">Membrane</keyword>
<accession>A0A2U1LCT8</accession>
<evidence type="ECO:0000313" key="3">
    <source>
        <dbReference type="Proteomes" id="UP000245207"/>
    </source>
</evidence>
<sequence length="165" mass="18128">MGLSMKFTPNVIKAAGMWKFQVSKEDYYKRMVYGCYVDCCLGVCGFWAVVMIISDDFMPMKCGLGCCTLKQARGSWIQSEIPMVDLKPGYGLTERYGAVGFFVSSEEAKAWSVASGGLLLMFSVKVVDIEMGSLSLLIVKGYLGNITATNATVVEDGWLRIGYLC</sequence>
<keyword evidence="1" id="KW-1133">Transmembrane helix</keyword>
<protein>
    <submittedName>
        <fullName evidence="2">AMP-binding, conserved site-containing protein</fullName>
    </submittedName>
</protein>
<feature type="transmembrane region" description="Helical" evidence="1">
    <location>
        <begin position="31"/>
        <end position="53"/>
    </location>
</feature>
<organism evidence="2 3">
    <name type="scientific">Artemisia annua</name>
    <name type="common">Sweet wormwood</name>
    <dbReference type="NCBI Taxonomy" id="35608"/>
    <lineage>
        <taxon>Eukaryota</taxon>
        <taxon>Viridiplantae</taxon>
        <taxon>Streptophyta</taxon>
        <taxon>Embryophyta</taxon>
        <taxon>Tracheophyta</taxon>
        <taxon>Spermatophyta</taxon>
        <taxon>Magnoliopsida</taxon>
        <taxon>eudicotyledons</taxon>
        <taxon>Gunneridae</taxon>
        <taxon>Pentapetalae</taxon>
        <taxon>asterids</taxon>
        <taxon>campanulids</taxon>
        <taxon>Asterales</taxon>
        <taxon>Asteraceae</taxon>
        <taxon>Asteroideae</taxon>
        <taxon>Anthemideae</taxon>
        <taxon>Artemisiinae</taxon>
        <taxon>Artemisia</taxon>
    </lineage>
</organism>
<comment type="caution">
    <text evidence="2">The sequence shown here is derived from an EMBL/GenBank/DDBJ whole genome shotgun (WGS) entry which is preliminary data.</text>
</comment>
<reference evidence="2 3" key="1">
    <citation type="journal article" date="2018" name="Mol. Plant">
        <title>The genome of Artemisia annua provides insight into the evolution of Asteraceae family and artemisinin biosynthesis.</title>
        <authorList>
            <person name="Shen Q."/>
            <person name="Zhang L."/>
            <person name="Liao Z."/>
            <person name="Wang S."/>
            <person name="Yan T."/>
            <person name="Shi P."/>
            <person name="Liu M."/>
            <person name="Fu X."/>
            <person name="Pan Q."/>
            <person name="Wang Y."/>
            <person name="Lv Z."/>
            <person name="Lu X."/>
            <person name="Zhang F."/>
            <person name="Jiang W."/>
            <person name="Ma Y."/>
            <person name="Chen M."/>
            <person name="Hao X."/>
            <person name="Li L."/>
            <person name="Tang Y."/>
            <person name="Lv G."/>
            <person name="Zhou Y."/>
            <person name="Sun X."/>
            <person name="Brodelius P.E."/>
            <person name="Rose J.K.C."/>
            <person name="Tang K."/>
        </authorList>
    </citation>
    <scope>NUCLEOTIDE SEQUENCE [LARGE SCALE GENOMIC DNA]</scope>
    <source>
        <strain evidence="3">cv. Huhao1</strain>
        <tissue evidence="2">Leaf</tissue>
    </source>
</reference>
<dbReference type="STRING" id="35608.A0A2U1LCT8"/>
<keyword evidence="1" id="KW-0812">Transmembrane</keyword>
<name>A0A2U1LCT8_ARTAN</name>
<keyword evidence="3" id="KW-1185">Reference proteome</keyword>
<dbReference type="AlphaFoldDB" id="A0A2U1LCT8"/>
<dbReference type="SUPFAM" id="SSF56801">
    <property type="entry name" value="Acetyl-CoA synthetase-like"/>
    <property type="match status" value="1"/>
</dbReference>
<dbReference type="EMBL" id="PKPP01010096">
    <property type="protein sequence ID" value="PWA46808.1"/>
    <property type="molecule type" value="Genomic_DNA"/>
</dbReference>
<dbReference type="InterPro" id="IPR042099">
    <property type="entry name" value="ANL_N_sf"/>
</dbReference>
<evidence type="ECO:0000256" key="1">
    <source>
        <dbReference type="SAM" id="Phobius"/>
    </source>
</evidence>
<gene>
    <name evidence="2" type="ORF">CTI12_AA505110</name>
</gene>
<evidence type="ECO:0000313" key="2">
    <source>
        <dbReference type="EMBL" id="PWA46808.1"/>
    </source>
</evidence>